<gene>
    <name evidence="3" type="ORF">RM479_23500</name>
</gene>
<feature type="compositionally biased region" description="Basic and acidic residues" evidence="1">
    <location>
        <begin position="96"/>
        <end position="114"/>
    </location>
</feature>
<evidence type="ECO:0000256" key="1">
    <source>
        <dbReference type="SAM" id="MobiDB-lite"/>
    </source>
</evidence>
<accession>A0ABU2MFC0</accession>
<keyword evidence="4" id="KW-1185">Reference proteome</keyword>
<feature type="compositionally biased region" description="Polar residues" evidence="1">
    <location>
        <begin position="138"/>
        <end position="152"/>
    </location>
</feature>
<feature type="compositionally biased region" description="Basic and acidic residues" evidence="1">
    <location>
        <begin position="611"/>
        <end position="621"/>
    </location>
</feature>
<feature type="compositionally biased region" description="Basic and acidic residues" evidence="1">
    <location>
        <begin position="280"/>
        <end position="291"/>
    </location>
</feature>
<feature type="compositionally biased region" description="Basic and acidic residues" evidence="1">
    <location>
        <begin position="122"/>
        <end position="133"/>
    </location>
</feature>
<feature type="compositionally biased region" description="Basic and acidic residues" evidence="1">
    <location>
        <begin position="628"/>
        <end position="637"/>
    </location>
</feature>
<sequence length="880" mass="91856">MTDNGGGRDSGGDASWFRPSEDRHLRQSEYEDPLEGPEQEETVFPDSGGYAGLSSSRPALVDPYPEALGGPPVEPPNPLSYPGAGDAAYRPLTRIPGERDEPRTREIPALRPDDEPLWAGSDHSEAGREDPRDGVPASSVSDSPWTSDTFSATAGERAGLGGDDAPPRSDPAWGSDPSDLASGWGADETSPRADDDPDTSGAAVTAEPWDTGGAPYSGERDAHGAFPGAVDSPWNSEPPARADEHDGSGIARAWDTTAPAAGGWEVDAEPRPVVGDAPWEPERSARLDERGGSGVEDAPGAPTPGWGAESASSRPDAAWDTGVDPRPAGEPARDADVAGGYGDPPGEGDAPGVPVWDAGAADVSADRWGSGEDPLGGPSRWGSDDVSPVAGSDAAWDTGASEAGPFAAGSRGRYADEDPLGGSSTWDADVAGGYGDPFRSGEGVGPGVPVGDAGVADVSADRWGSGEDPLGGPSRWGSDDVSPAARSDAAWDTDDDPLGGPVREDRGWSSGVDDDPLGGPVREDRGWSSGVDDDPLGGPVREDRGWSSGVDDDPLGGPVREDRAWSPEADDDPLGDSWRPRPITEEPRAEENDSWDWSENSGGNPGPVRMSDVRDDARPWGDDPLGGPREEVEDRRPASWVDVPEPDAWNDASSGATGNTWAFDRDDPRLPDVVREAERRRREERDALDAGDPAASVAASDDPLGAIADLQTRARYEDGGPADEGATQMFTPVEDEPDASRAEDPDYDDGFTPADYGMSDEPKAKKRRKDPIAEDFPGFEDRPPGGEAGDAYPGYDSIDFLADTERGALVTLWLGIASLIPGLGLVTALVALLVTGPKAKRAIRGSNGTLDGLGFIMTGTVFAVIGILVTVISVAIWVIL</sequence>
<dbReference type="EMBL" id="JAVREP010000022">
    <property type="protein sequence ID" value="MDT0331388.1"/>
    <property type="molecule type" value="Genomic_DNA"/>
</dbReference>
<keyword evidence="2" id="KW-0472">Membrane</keyword>
<name>A0ABU2MFC0_9ACTN</name>
<keyword evidence="2" id="KW-0812">Transmembrane</keyword>
<feature type="compositionally biased region" description="Basic and acidic residues" evidence="1">
    <location>
        <begin position="663"/>
        <end position="688"/>
    </location>
</feature>
<feature type="transmembrane region" description="Helical" evidence="2">
    <location>
        <begin position="812"/>
        <end position="834"/>
    </location>
</feature>
<feature type="compositionally biased region" description="Basic and acidic residues" evidence="1">
    <location>
        <begin position="19"/>
        <end position="29"/>
    </location>
</feature>
<feature type="compositionally biased region" description="Low complexity" evidence="1">
    <location>
        <begin position="449"/>
        <end position="458"/>
    </location>
</feature>
<feature type="region of interest" description="Disordered" evidence="1">
    <location>
        <begin position="1"/>
        <end position="790"/>
    </location>
</feature>
<feature type="compositionally biased region" description="Polar residues" evidence="1">
    <location>
        <begin position="651"/>
        <end position="660"/>
    </location>
</feature>
<evidence type="ECO:0008006" key="5">
    <source>
        <dbReference type="Google" id="ProtNLM"/>
    </source>
</evidence>
<feature type="compositionally biased region" description="Basic and acidic residues" evidence="1">
    <location>
        <begin position="578"/>
        <end position="591"/>
    </location>
</feature>
<protein>
    <recommendedName>
        <fullName evidence="5">DUF4190 domain-containing protein</fullName>
    </recommendedName>
</protein>
<feature type="compositionally biased region" description="Low complexity" evidence="1">
    <location>
        <begin position="690"/>
        <end position="704"/>
    </location>
</feature>
<keyword evidence="2" id="KW-1133">Transmembrane helix</keyword>
<evidence type="ECO:0000313" key="3">
    <source>
        <dbReference type="EMBL" id="MDT0331388.1"/>
    </source>
</evidence>
<proteinExistence type="predicted"/>
<comment type="caution">
    <text evidence="3">The sequence shown here is derived from an EMBL/GenBank/DDBJ whole genome shotgun (WGS) entry which is preliminary data.</text>
</comment>
<evidence type="ECO:0000313" key="4">
    <source>
        <dbReference type="Proteomes" id="UP001183390"/>
    </source>
</evidence>
<feature type="transmembrane region" description="Helical" evidence="2">
    <location>
        <begin position="855"/>
        <end position="879"/>
    </location>
</feature>
<dbReference type="Proteomes" id="UP001183390">
    <property type="component" value="Unassembled WGS sequence"/>
</dbReference>
<feature type="compositionally biased region" description="Acidic residues" evidence="1">
    <location>
        <begin position="30"/>
        <end position="43"/>
    </location>
</feature>
<organism evidence="3 4">
    <name type="scientific">Nocardiopsis lambiniae</name>
    <dbReference type="NCBI Taxonomy" id="3075539"/>
    <lineage>
        <taxon>Bacteria</taxon>
        <taxon>Bacillati</taxon>
        <taxon>Actinomycetota</taxon>
        <taxon>Actinomycetes</taxon>
        <taxon>Streptosporangiales</taxon>
        <taxon>Nocardiopsidaceae</taxon>
        <taxon>Nocardiopsis</taxon>
    </lineage>
</organism>
<reference evidence="4" key="1">
    <citation type="submission" date="2023-07" db="EMBL/GenBank/DDBJ databases">
        <title>30 novel species of actinomycetes from the DSMZ collection.</title>
        <authorList>
            <person name="Nouioui I."/>
        </authorList>
    </citation>
    <scope>NUCLEOTIDE SEQUENCE [LARGE SCALE GENOMIC DNA]</scope>
    <source>
        <strain evidence="4">DSM 44743</strain>
    </source>
</reference>
<evidence type="ECO:0000256" key="2">
    <source>
        <dbReference type="SAM" id="Phobius"/>
    </source>
</evidence>
<dbReference type="RefSeq" id="WP_311513901.1">
    <property type="nucleotide sequence ID" value="NZ_JAVREP010000022.1"/>
</dbReference>